<protein>
    <submittedName>
        <fullName evidence="5">Molybdate ABC transporter substrate-binding protein</fullName>
    </submittedName>
</protein>
<evidence type="ECO:0000256" key="3">
    <source>
        <dbReference type="ARBA" id="ARBA00022729"/>
    </source>
</evidence>
<keyword evidence="4" id="KW-0500">Molybdenum</keyword>
<dbReference type="CDD" id="cd13539">
    <property type="entry name" value="PBP2_AvModA"/>
    <property type="match status" value="1"/>
</dbReference>
<dbReference type="InterPro" id="IPR044084">
    <property type="entry name" value="AvModA-like_subst-bd"/>
</dbReference>
<dbReference type="PANTHER" id="PTHR30632:SF14">
    <property type="entry name" value="TUNGSTATE_MOLYBDATE_CHROMATE-BINDING PROTEIN MODA"/>
    <property type="match status" value="1"/>
</dbReference>
<dbReference type="NCBIfam" id="TIGR01256">
    <property type="entry name" value="modA"/>
    <property type="match status" value="1"/>
</dbReference>
<comment type="caution">
    <text evidence="5">The sequence shown here is derived from an EMBL/GenBank/DDBJ whole genome shotgun (WGS) entry which is preliminary data.</text>
</comment>
<evidence type="ECO:0000313" key="5">
    <source>
        <dbReference type="EMBL" id="RWY52543.1"/>
    </source>
</evidence>
<evidence type="ECO:0000256" key="2">
    <source>
        <dbReference type="ARBA" id="ARBA00022723"/>
    </source>
</evidence>
<dbReference type="GO" id="GO:0015689">
    <property type="term" value="P:molybdate ion transport"/>
    <property type="evidence" value="ECO:0007669"/>
    <property type="project" value="InterPro"/>
</dbReference>
<feature type="binding site" evidence="4">
    <location>
        <position position="68"/>
    </location>
    <ligand>
        <name>molybdate</name>
        <dbReference type="ChEBI" id="CHEBI:36264"/>
    </ligand>
</feature>
<dbReference type="Gene3D" id="3.40.190.10">
    <property type="entry name" value="Periplasmic binding protein-like II"/>
    <property type="match status" value="2"/>
</dbReference>
<dbReference type="EMBL" id="SBIW01000004">
    <property type="protein sequence ID" value="RWY52543.1"/>
    <property type="molecule type" value="Genomic_DNA"/>
</dbReference>
<evidence type="ECO:0000313" key="6">
    <source>
        <dbReference type="Proteomes" id="UP000286701"/>
    </source>
</evidence>
<reference evidence="5 6" key="1">
    <citation type="submission" date="2019-01" db="EMBL/GenBank/DDBJ databases">
        <title>Mucilaginibacter antarcticum sp. nov., isolated from antarctic soil.</title>
        <authorList>
            <person name="Yan Y.-Q."/>
            <person name="Du Z.-J."/>
        </authorList>
    </citation>
    <scope>NUCLEOTIDE SEQUENCE [LARGE SCALE GENOMIC DNA]</scope>
    <source>
        <strain evidence="5 6">F01003</strain>
    </source>
</reference>
<accession>A0A444MPI8</accession>
<dbReference type="OrthoDB" id="9785015at2"/>
<feature type="binding site" evidence="4">
    <location>
        <position position="175"/>
    </location>
    <ligand>
        <name>molybdate</name>
        <dbReference type="ChEBI" id="CHEBI:36264"/>
    </ligand>
</feature>
<evidence type="ECO:0000256" key="1">
    <source>
        <dbReference type="ARBA" id="ARBA00009175"/>
    </source>
</evidence>
<dbReference type="SUPFAM" id="SSF53850">
    <property type="entry name" value="Periplasmic binding protein-like II"/>
    <property type="match status" value="1"/>
</dbReference>
<dbReference type="GO" id="GO:0046872">
    <property type="term" value="F:metal ion binding"/>
    <property type="evidence" value="ECO:0007669"/>
    <property type="project" value="UniProtKB-KW"/>
</dbReference>
<dbReference type="AlphaFoldDB" id="A0A444MPI8"/>
<dbReference type="InterPro" id="IPR005950">
    <property type="entry name" value="ModA"/>
</dbReference>
<dbReference type="InterPro" id="IPR050682">
    <property type="entry name" value="ModA/WtpA"/>
</dbReference>
<dbReference type="PANTHER" id="PTHR30632">
    <property type="entry name" value="MOLYBDATE-BINDING PERIPLASMIC PROTEIN"/>
    <property type="match status" value="1"/>
</dbReference>
<gene>
    <name evidence="5" type="primary">modA</name>
    <name evidence="5" type="ORF">EPL05_11625</name>
</gene>
<proteinExistence type="inferred from homology"/>
<evidence type="ECO:0000256" key="4">
    <source>
        <dbReference type="PIRSR" id="PIRSR004846-1"/>
    </source>
</evidence>
<keyword evidence="2 4" id="KW-0479">Metal-binding</keyword>
<dbReference type="Proteomes" id="UP000286701">
    <property type="component" value="Unassembled WGS sequence"/>
</dbReference>
<keyword evidence="3" id="KW-0732">Signal</keyword>
<dbReference type="GO" id="GO:0030973">
    <property type="term" value="F:molybdate ion binding"/>
    <property type="evidence" value="ECO:0007669"/>
    <property type="project" value="InterPro"/>
</dbReference>
<name>A0A444MPI8_9SPHI</name>
<dbReference type="Pfam" id="PF13531">
    <property type="entry name" value="SBP_bac_11"/>
    <property type="match status" value="1"/>
</dbReference>
<organism evidence="5 6">
    <name type="scientific">Mucilaginibacter gilvus</name>
    <dbReference type="NCBI Taxonomy" id="2305909"/>
    <lineage>
        <taxon>Bacteria</taxon>
        <taxon>Pseudomonadati</taxon>
        <taxon>Bacteroidota</taxon>
        <taxon>Sphingobacteriia</taxon>
        <taxon>Sphingobacteriales</taxon>
        <taxon>Sphingobacteriaceae</taxon>
        <taxon>Mucilaginibacter</taxon>
    </lineage>
</organism>
<sequence length="259" mass="28205">MRSYINIRRGCKKLLFAALWLIVISPLSLKAQNIKVAIAANLQPVMKALLKDFKAKTGISVDAISGPSGGLTTQIKNGAPFDVFLSADVNFPDELFKSGFATNKPVVYASGTLIICSTEKLDLSNWPKLLPGGSVQKIAIGNPAIAPYGKAAQEALTKAGIYERMQPKIVLGESITQVNTYITTGVVQAGFTTLSLVKDAANKTQLYYKIIDPKTYSPIEQGMVLIKQPKPKADAEKFYKYILSPAAKKIFTRYGYHLN</sequence>
<dbReference type="PIRSF" id="PIRSF004846">
    <property type="entry name" value="ModA"/>
    <property type="match status" value="1"/>
</dbReference>
<comment type="similarity">
    <text evidence="1">Belongs to the bacterial solute-binding protein ModA family.</text>
</comment>
<keyword evidence="6" id="KW-1185">Reference proteome</keyword>